<organism evidence="2 3">
    <name type="scientific">Cyclotella atomus</name>
    <dbReference type="NCBI Taxonomy" id="382360"/>
    <lineage>
        <taxon>Eukaryota</taxon>
        <taxon>Sar</taxon>
        <taxon>Stramenopiles</taxon>
        <taxon>Ochrophyta</taxon>
        <taxon>Bacillariophyta</taxon>
        <taxon>Coscinodiscophyceae</taxon>
        <taxon>Thalassiosirophycidae</taxon>
        <taxon>Stephanodiscales</taxon>
        <taxon>Stephanodiscaceae</taxon>
        <taxon>Cyclotella</taxon>
    </lineage>
</organism>
<evidence type="ECO:0000256" key="1">
    <source>
        <dbReference type="SAM" id="Phobius"/>
    </source>
</evidence>
<evidence type="ECO:0000313" key="3">
    <source>
        <dbReference type="Proteomes" id="UP001530400"/>
    </source>
</evidence>
<dbReference type="AlphaFoldDB" id="A0ABD3NBK1"/>
<sequence>MWLHLPSAFVGSVFAGTGFLLIHRELSHRRRLTAKWEIQEYAEAQWREIRKGAADSAADSSKKVIDTNNMMMNTDELTSSWNKGVASLRDLTKK</sequence>
<dbReference type="Proteomes" id="UP001530400">
    <property type="component" value="Unassembled WGS sequence"/>
</dbReference>
<proteinExistence type="predicted"/>
<protein>
    <recommendedName>
        <fullName evidence="4">MICOS complex subunit MIC12</fullName>
    </recommendedName>
</protein>
<keyword evidence="1" id="KW-0472">Membrane</keyword>
<keyword evidence="1" id="KW-0812">Transmembrane</keyword>
<evidence type="ECO:0008006" key="4">
    <source>
        <dbReference type="Google" id="ProtNLM"/>
    </source>
</evidence>
<gene>
    <name evidence="2" type="ORF">ACHAWO_001727</name>
</gene>
<keyword evidence="3" id="KW-1185">Reference proteome</keyword>
<dbReference type="EMBL" id="JALLPJ020001283">
    <property type="protein sequence ID" value="KAL3771666.1"/>
    <property type="molecule type" value="Genomic_DNA"/>
</dbReference>
<reference evidence="2 3" key="1">
    <citation type="submission" date="2024-10" db="EMBL/GenBank/DDBJ databases">
        <title>Updated reference genomes for cyclostephanoid diatoms.</title>
        <authorList>
            <person name="Roberts W.R."/>
            <person name="Alverson A.J."/>
        </authorList>
    </citation>
    <scope>NUCLEOTIDE SEQUENCE [LARGE SCALE GENOMIC DNA]</scope>
    <source>
        <strain evidence="2 3">AJA010-31</strain>
    </source>
</reference>
<name>A0ABD3NBK1_9STRA</name>
<comment type="caution">
    <text evidence="2">The sequence shown here is derived from an EMBL/GenBank/DDBJ whole genome shotgun (WGS) entry which is preliminary data.</text>
</comment>
<accession>A0ABD3NBK1</accession>
<feature type="transmembrane region" description="Helical" evidence="1">
    <location>
        <begin position="6"/>
        <end position="22"/>
    </location>
</feature>
<evidence type="ECO:0000313" key="2">
    <source>
        <dbReference type="EMBL" id="KAL3771666.1"/>
    </source>
</evidence>
<keyword evidence="1" id="KW-1133">Transmembrane helix</keyword>